<keyword evidence="3 4" id="KW-0206">Cytoskeleton</keyword>
<dbReference type="GO" id="GO:0000922">
    <property type="term" value="C:spindle pole"/>
    <property type="evidence" value="ECO:0007669"/>
    <property type="project" value="InterPro"/>
</dbReference>
<keyword evidence="2 4" id="KW-0493">Microtubule</keyword>
<dbReference type="Pfam" id="PF17681">
    <property type="entry name" value="GCP_N_terminal"/>
    <property type="match status" value="1"/>
</dbReference>
<dbReference type="GO" id="GO:0005874">
    <property type="term" value="C:microtubule"/>
    <property type="evidence" value="ECO:0007669"/>
    <property type="project" value="UniProtKB-KW"/>
</dbReference>
<dbReference type="GO" id="GO:0051225">
    <property type="term" value="P:spindle assembly"/>
    <property type="evidence" value="ECO:0007669"/>
    <property type="project" value="TreeGrafter"/>
</dbReference>
<evidence type="ECO:0000256" key="4">
    <source>
        <dbReference type="RuleBase" id="RU363050"/>
    </source>
</evidence>
<evidence type="ECO:0000313" key="7">
    <source>
        <dbReference type="Proteomes" id="UP000002866"/>
    </source>
</evidence>
<evidence type="ECO:0000256" key="3">
    <source>
        <dbReference type="ARBA" id="ARBA00023212"/>
    </source>
</evidence>
<evidence type="ECO:0000259" key="5">
    <source>
        <dbReference type="Pfam" id="PF17681"/>
    </source>
</evidence>
<dbReference type="PANTHER" id="PTHR19302">
    <property type="entry name" value="GAMMA TUBULIN COMPLEX PROTEIN"/>
    <property type="match status" value="1"/>
</dbReference>
<dbReference type="STRING" id="1071380.I2H255"/>
<dbReference type="GO" id="GO:0044732">
    <property type="term" value="C:mitotic spindle pole body"/>
    <property type="evidence" value="ECO:0007669"/>
    <property type="project" value="TreeGrafter"/>
</dbReference>
<sequence length="874" mass="102477">MEIRTNVVDRAYLINDTSIVKHLLSRTVNYEPFAAKTLKVKPHPLPDATDATTTRIQEALIVKDLLNILIGLDGNYIRFTSSYSPTSDSSSFPQFEIAKNVDKSLKDFYIKMSVLAKYYICLKNKMIIWSDQKFGSVINKFGQYIRDYLNNTYLSFIVNDLEYEFKEKKNFSITYMYQLIKNGNYIRHMECLYVICEQIETEISNRMKNNNIRDSNDIFGNNPTKRRLTLKEFEENIRKNSNILNNDNGFIYINPNINNLPKGGVILKIIQRIYTANLGDKVVMDFMKNVLNEISVDYVKNLYDWLINGEINDPFNEFFIINENKDARELLYNGTILVDNIWDTQYSIRIDGLLDKFVTNESSINNRKTNDRVNHTSLLNGINNSGNNNNNNNDLLSKIFMTGKMLNVIKICYETNELPMNIDNNNELEYLNLSFNKFNNFVEIMDVDSKVLDEFVDKCYLRANQLFFNMFVKDYNSFNVLRNIFTHFVGYTNSNNVFKFLKNNIRELSVDYQENMIPPDLITNFNNQKGTLLLSERYSKDIILSLLAVKLDDTHISQVIPSYIDYDFEKSFPMEDLDSNNNTNQSTSQLIPDEIHKASNGTNASTTNQIAPIHVLNIHHLKFEMFIPYPLNILISRSCIIQIQIISRYMYLINYYNILMNDAWHDMNTNPIWRFQKFHLLVKKNIITRTQINHNKMMKFLENISYYLNHKLINNELDNFFSLEAIQESANNTDRTISVNEITNKLQEILTNITSNCIFLNLSNNLLNLLDLFYRYCRFIRGIRRNLCQLDEELFERNKSYVNRLEPNDPELDHIHFNPDNMQTVYDNLLGYILKTEEAFKSEKNSFIQGINYYKDKGKVEQISPLSTLIDLLS</sequence>
<dbReference type="GO" id="GO:0031122">
    <property type="term" value="P:cytoplasmic microtubule organization"/>
    <property type="evidence" value="ECO:0007669"/>
    <property type="project" value="TreeGrafter"/>
</dbReference>
<dbReference type="OrthoDB" id="2192946at2759"/>
<dbReference type="Gene3D" id="1.20.120.1900">
    <property type="entry name" value="Gamma-tubulin complex, C-terminal domain"/>
    <property type="match status" value="1"/>
</dbReference>
<dbReference type="GO" id="GO:0043015">
    <property type="term" value="F:gamma-tubulin binding"/>
    <property type="evidence" value="ECO:0007669"/>
    <property type="project" value="InterPro"/>
</dbReference>
<dbReference type="OMA" id="QNMSGDP"/>
<dbReference type="GO" id="GO:0000278">
    <property type="term" value="P:mitotic cell cycle"/>
    <property type="evidence" value="ECO:0007669"/>
    <property type="project" value="TreeGrafter"/>
</dbReference>
<dbReference type="FunCoup" id="I2H255">
    <property type="interactions" value="760"/>
</dbReference>
<dbReference type="InterPro" id="IPR042241">
    <property type="entry name" value="GCP_C_sf"/>
</dbReference>
<dbReference type="GeneID" id="14495437"/>
<feature type="domain" description="Gamma tubulin complex component protein N-terminal" evidence="5">
    <location>
        <begin position="62"/>
        <end position="353"/>
    </location>
</feature>
<dbReference type="GO" id="GO:0051321">
    <property type="term" value="P:meiotic cell cycle"/>
    <property type="evidence" value="ECO:0007669"/>
    <property type="project" value="TreeGrafter"/>
</dbReference>
<dbReference type="EMBL" id="HE806318">
    <property type="protein sequence ID" value="CCH60457.1"/>
    <property type="molecule type" value="Genomic_DNA"/>
</dbReference>
<dbReference type="GO" id="GO:0051011">
    <property type="term" value="F:microtubule minus-end binding"/>
    <property type="evidence" value="ECO:0007669"/>
    <property type="project" value="TreeGrafter"/>
</dbReference>
<dbReference type="PANTHER" id="PTHR19302:SF13">
    <property type="entry name" value="GAMMA-TUBULIN COMPLEX COMPONENT 2"/>
    <property type="match status" value="1"/>
</dbReference>
<dbReference type="GO" id="GO:0000930">
    <property type="term" value="C:gamma-tubulin complex"/>
    <property type="evidence" value="ECO:0007669"/>
    <property type="project" value="TreeGrafter"/>
</dbReference>
<dbReference type="eggNOG" id="KOG2001">
    <property type="taxonomic scope" value="Eukaryota"/>
</dbReference>
<evidence type="ECO:0000256" key="1">
    <source>
        <dbReference type="ARBA" id="ARBA00022490"/>
    </source>
</evidence>
<name>I2H255_HENB6</name>
<dbReference type="InterPro" id="IPR041470">
    <property type="entry name" value="GCP_N"/>
</dbReference>
<organism evidence="6 7">
    <name type="scientific">Henningerozyma blattae (strain ATCC 34711 / CBS 6284 / DSM 70876 / NBRC 10599 / NRRL Y-10934 / UCD 77-7)</name>
    <name type="common">Yeast</name>
    <name type="synonym">Tetrapisispora blattae</name>
    <dbReference type="NCBI Taxonomy" id="1071380"/>
    <lineage>
        <taxon>Eukaryota</taxon>
        <taxon>Fungi</taxon>
        <taxon>Dikarya</taxon>
        <taxon>Ascomycota</taxon>
        <taxon>Saccharomycotina</taxon>
        <taxon>Saccharomycetes</taxon>
        <taxon>Saccharomycetales</taxon>
        <taxon>Saccharomycetaceae</taxon>
        <taxon>Henningerozyma</taxon>
    </lineage>
</organism>
<keyword evidence="7" id="KW-1185">Reference proteome</keyword>
<proteinExistence type="inferred from homology"/>
<dbReference type="InterPro" id="IPR007259">
    <property type="entry name" value="GCP"/>
</dbReference>
<dbReference type="KEGG" id="tbl:TBLA_0C06640"/>
<protein>
    <recommendedName>
        <fullName evidence="4">Spindle pole body component</fullName>
    </recommendedName>
</protein>
<dbReference type="GO" id="GO:0007020">
    <property type="term" value="P:microtubule nucleation"/>
    <property type="evidence" value="ECO:0007669"/>
    <property type="project" value="InterPro"/>
</dbReference>
<dbReference type="InParanoid" id="I2H255"/>
<comment type="similarity">
    <text evidence="4">Belongs to the TUBGCP family.</text>
</comment>
<dbReference type="HOGENOM" id="CLU_007738_2_0_1"/>
<comment type="subcellular location">
    <subcellularLocation>
        <location evidence="4">Cytoplasm</location>
        <location evidence="4">Cytoskeleton</location>
        <location evidence="4">Microtubule organizing center</location>
    </subcellularLocation>
</comment>
<dbReference type="RefSeq" id="XP_004179976.1">
    <property type="nucleotide sequence ID" value="XM_004179928.1"/>
</dbReference>
<accession>I2H255</accession>
<gene>
    <name evidence="6" type="primary">TBLA0C06640</name>
    <name evidence="6" type="ORF">TBLA_0C06640</name>
</gene>
<keyword evidence="1 4" id="KW-0963">Cytoplasm</keyword>
<reference evidence="6 7" key="1">
    <citation type="journal article" date="2011" name="Proc. Natl. Acad. Sci. U.S.A.">
        <title>Evolutionary erosion of yeast sex chromosomes by mating-type switching accidents.</title>
        <authorList>
            <person name="Gordon J.L."/>
            <person name="Armisen D."/>
            <person name="Proux-Wera E."/>
            <person name="Oheigeartaigh S.S."/>
            <person name="Byrne K.P."/>
            <person name="Wolfe K.H."/>
        </authorList>
    </citation>
    <scope>NUCLEOTIDE SEQUENCE [LARGE SCALE GENOMIC DNA]</scope>
    <source>
        <strain evidence="7">ATCC 34711 / CBS 6284 / DSM 70876 / NBRC 10599 / NRRL Y-10934 / UCD 77-7</strain>
    </source>
</reference>
<evidence type="ECO:0000313" key="6">
    <source>
        <dbReference type="EMBL" id="CCH60457.1"/>
    </source>
</evidence>
<evidence type="ECO:0000256" key="2">
    <source>
        <dbReference type="ARBA" id="ARBA00022701"/>
    </source>
</evidence>
<dbReference type="AlphaFoldDB" id="I2H255"/>
<dbReference type="Proteomes" id="UP000002866">
    <property type="component" value="Chromosome 3"/>
</dbReference>